<keyword evidence="2" id="KW-0285">Flavoprotein</keyword>
<dbReference type="NCBIfam" id="TIGR02485">
    <property type="entry name" value="CobZ_N-term"/>
    <property type="match status" value="1"/>
</dbReference>
<dbReference type="RefSeq" id="WP_074693785.1">
    <property type="nucleotide sequence ID" value="NZ_FNOJ01000026.1"/>
</dbReference>
<dbReference type="Gene3D" id="3.50.50.60">
    <property type="entry name" value="FAD/NAD(P)-binding domain"/>
    <property type="match status" value="1"/>
</dbReference>
<dbReference type="SUPFAM" id="SSF51905">
    <property type="entry name" value="FAD/NAD(P)-binding domain"/>
    <property type="match status" value="1"/>
</dbReference>
<evidence type="ECO:0000256" key="4">
    <source>
        <dbReference type="ARBA" id="ARBA00023002"/>
    </source>
</evidence>
<name>A0A1H2Y0M9_9BACL</name>
<evidence type="ECO:0000256" key="2">
    <source>
        <dbReference type="ARBA" id="ARBA00022630"/>
    </source>
</evidence>
<accession>A0A1H2Y0M9</accession>
<evidence type="ECO:0000259" key="5">
    <source>
        <dbReference type="Pfam" id="PF00890"/>
    </source>
</evidence>
<dbReference type="InterPro" id="IPR003953">
    <property type="entry name" value="FAD-dep_OxRdtase_2_FAD-bd"/>
</dbReference>
<dbReference type="PANTHER" id="PTHR43400">
    <property type="entry name" value="FUMARATE REDUCTASE"/>
    <property type="match status" value="1"/>
</dbReference>
<evidence type="ECO:0000313" key="7">
    <source>
        <dbReference type="Proteomes" id="UP000182589"/>
    </source>
</evidence>
<dbReference type="InterPro" id="IPR036188">
    <property type="entry name" value="FAD/NAD-bd_sf"/>
</dbReference>
<dbReference type="GO" id="GO:0033765">
    <property type="term" value="F:steroid dehydrogenase activity, acting on the CH-CH group of donors"/>
    <property type="evidence" value="ECO:0007669"/>
    <property type="project" value="UniProtKB-ARBA"/>
</dbReference>
<keyword evidence="4" id="KW-0560">Oxidoreductase</keyword>
<dbReference type="InterPro" id="IPR027477">
    <property type="entry name" value="Succ_DH/fumarate_Rdtase_cat_sf"/>
</dbReference>
<reference evidence="7" key="1">
    <citation type="submission" date="2016-10" db="EMBL/GenBank/DDBJ databases">
        <authorList>
            <person name="Varghese N."/>
        </authorList>
    </citation>
    <scope>NUCLEOTIDE SEQUENCE [LARGE SCALE GENOMIC DNA]</scope>
    <source>
        <strain evidence="7">DSM 12489</strain>
    </source>
</reference>
<dbReference type="InterPro" id="IPR012831">
    <property type="entry name" value="CobZ"/>
</dbReference>
<comment type="cofactor">
    <cofactor evidence="1">
        <name>FAD</name>
        <dbReference type="ChEBI" id="CHEBI:57692"/>
    </cofactor>
</comment>
<dbReference type="NCBIfam" id="NF006130">
    <property type="entry name" value="PRK08274.1"/>
    <property type="match status" value="1"/>
</dbReference>
<organism evidence="6 7">
    <name type="scientific">Alicyclobacillus hesperidum</name>
    <dbReference type="NCBI Taxonomy" id="89784"/>
    <lineage>
        <taxon>Bacteria</taxon>
        <taxon>Bacillati</taxon>
        <taxon>Bacillota</taxon>
        <taxon>Bacilli</taxon>
        <taxon>Bacillales</taxon>
        <taxon>Alicyclobacillaceae</taxon>
        <taxon>Alicyclobacillus</taxon>
    </lineage>
</organism>
<gene>
    <name evidence="6" type="ORF">SAMN04489725_12624</name>
</gene>
<dbReference type="SUPFAM" id="SSF56425">
    <property type="entry name" value="Succinate dehydrogenase/fumarate reductase flavoprotein, catalytic domain"/>
    <property type="match status" value="1"/>
</dbReference>
<keyword evidence="7" id="KW-1185">Reference proteome</keyword>
<dbReference type="Pfam" id="PF00890">
    <property type="entry name" value="FAD_binding_2"/>
    <property type="match status" value="1"/>
</dbReference>
<proteinExistence type="predicted"/>
<dbReference type="InterPro" id="IPR050315">
    <property type="entry name" value="FAD-oxidoreductase_2"/>
</dbReference>
<dbReference type="STRING" id="89784.SAMN04489725_12624"/>
<dbReference type="Proteomes" id="UP000182589">
    <property type="component" value="Unassembled WGS sequence"/>
</dbReference>
<dbReference type="AlphaFoldDB" id="A0A1H2Y0M9"/>
<protein>
    <submittedName>
        <fullName evidence="6">Tricarballylate dehydrogenase</fullName>
    </submittedName>
</protein>
<feature type="domain" description="FAD-dependent oxidoreductase 2 FAD-binding" evidence="5">
    <location>
        <begin position="8"/>
        <end position="433"/>
    </location>
</feature>
<evidence type="ECO:0000256" key="3">
    <source>
        <dbReference type="ARBA" id="ARBA00022827"/>
    </source>
</evidence>
<dbReference type="Gene3D" id="3.90.700.10">
    <property type="entry name" value="Succinate dehydrogenase/fumarate reductase flavoprotein, catalytic domain"/>
    <property type="match status" value="1"/>
</dbReference>
<sequence length="463" mass="50144">MTASVACDVLVVGGGNAAMAAALSACDHCASVIVIERAPKFYRGGNSRHTRDFRIMHEKPTEHMLATYSPDEFLDDLRRVAGGEMDEGLARLVVERSEALPAWLSQQGVRWQEPLAGTLHLARTNMFMLGGGRAMMNAYYRTAEKKRIAIWYDAMLEDIDIAGNVFGSAQVRKNGEVVRIRACAVVFAAGGYEANISWLRQHWGDAADNFIIRGTAYNQGNTIDLLLSAGAEPVGHPQAFHAVAVDGRAPKFDGGIVTRLDSVPFGIVVNQRGERFYDEGEDFWPKRYAIWGGLIARQPGQVAYSIIDSKVVDKFMPSVFPPIVASSVADLAIRLGLDASRVQQTVDTYNAAVQPGTFRPGDLDDCRTVGVEPCKSHWAQRIDTPPFYAYPLRAGITFTYRGVRIGPDARVQLAGGGAMENAFAAGEMVAGNVLRRGYLAGFGLTMGAVVGRIAGEGAARVAR</sequence>
<dbReference type="PANTHER" id="PTHR43400:SF7">
    <property type="entry name" value="FAD-DEPENDENT OXIDOREDUCTASE 2 FAD BINDING DOMAIN-CONTAINING PROTEIN"/>
    <property type="match status" value="1"/>
</dbReference>
<evidence type="ECO:0000313" key="6">
    <source>
        <dbReference type="EMBL" id="SDW98722.1"/>
    </source>
</evidence>
<dbReference type="EMBL" id="FNOJ01000026">
    <property type="protein sequence ID" value="SDW98722.1"/>
    <property type="molecule type" value="Genomic_DNA"/>
</dbReference>
<evidence type="ECO:0000256" key="1">
    <source>
        <dbReference type="ARBA" id="ARBA00001974"/>
    </source>
</evidence>
<keyword evidence="3" id="KW-0274">FAD</keyword>